<evidence type="ECO:0000256" key="3">
    <source>
        <dbReference type="ARBA" id="ARBA00022692"/>
    </source>
</evidence>
<feature type="transmembrane region" description="Helical" evidence="6">
    <location>
        <begin position="12"/>
        <end position="33"/>
    </location>
</feature>
<dbReference type="InterPro" id="IPR001851">
    <property type="entry name" value="ABC_transp_permease"/>
</dbReference>
<dbReference type="CDD" id="cd06579">
    <property type="entry name" value="TM_PBP1_transp_AraH_like"/>
    <property type="match status" value="1"/>
</dbReference>
<dbReference type="GO" id="GO:0022857">
    <property type="term" value="F:transmembrane transporter activity"/>
    <property type="evidence" value="ECO:0007669"/>
    <property type="project" value="InterPro"/>
</dbReference>
<keyword evidence="4 6" id="KW-1133">Transmembrane helix</keyword>
<accession>A0A6N1ARM6</accession>
<keyword evidence="3 6" id="KW-0812">Transmembrane</keyword>
<evidence type="ECO:0000313" key="8">
    <source>
        <dbReference type="Proteomes" id="UP000509702"/>
    </source>
</evidence>
<keyword evidence="8" id="KW-1185">Reference proteome</keyword>
<dbReference type="OrthoDB" id="192433at2"/>
<feature type="transmembrane region" description="Helical" evidence="6">
    <location>
        <begin position="293"/>
        <end position="311"/>
    </location>
</feature>
<evidence type="ECO:0000256" key="6">
    <source>
        <dbReference type="SAM" id="Phobius"/>
    </source>
</evidence>
<protein>
    <submittedName>
        <fullName evidence="7">ABC transporter permease</fullName>
    </submittedName>
</protein>
<sequence length="316" mass="32379">MTRCIPLSTGKPWFWSFAAAFGAWGLLVLFLNGRGAEEAITAALAFAAFFVIVGLGQMMVITLGPGNIDLSIPAVITLSGCVAMRVMNGQDAAILPGVLAALACGVAVGGFNNLLIHLLRMPPIIATLSSSFLVQSAAISYGRGLQVQPPQALQDFATSRLYGIPINAIFAVLLAATVGVMLTRTVYGRSVLAVGQNARAAWLAGVHVGLVRCVTYVLCALFASVCGVLLAGFSGGASLDMGQEYLLASIAVVVIGGSSVAGGRANVPGIWGASLFLFLLVSMLNTLGLGAGIRLTLTGLIIIAVITLAGGETSQR</sequence>
<feature type="transmembrane region" description="Helical" evidence="6">
    <location>
        <begin position="123"/>
        <end position="142"/>
    </location>
</feature>
<dbReference type="EMBL" id="CP054621">
    <property type="protein sequence ID" value="QKS53983.1"/>
    <property type="molecule type" value="Genomic_DNA"/>
</dbReference>
<reference evidence="7 8" key="1">
    <citation type="submission" date="2020-06" db="EMBL/GenBank/DDBJ databases">
        <title>Complete genome of Azosprillum oryzae KACC14407.</title>
        <authorList>
            <person name="Kim M."/>
            <person name="Park Y.-J."/>
            <person name="Shin J.-H."/>
        </authorList>
    </citation>
    <scope>NUCLEOTIDE SEQUENCE [LARGE SCALE GENOMIC DNA]</scope>
    <source>
        <strain evidence="7 8">KACC 14407</strain>
        <plasmid evidence="7 8">unnamed6</plasmid>
    </source>
</reference>
<feature type="transmembrane region" description="Helical" evidence="6">
    <location>
        <begin position="202"/>
        <end position="233"/>
    </location>
</feature>
<dbReference type="GO" id="GO:0005886">
    <property type="term" value="C:plasma membrane"/>
    <property type="evidence" value="ECO:0007669"/>
    <property type="project" value="UniProtKB-SubCell"/>
</dbReference>
<name>A0A6N1ARM6_9PROT</name>
<evidence type="ECO:0000256" key="2">
    <source>
        <dbReference type="ARBA" id="ARBA00022475"/>
    </source>
</evidence>
<dbReference type="Pfam" id="PF02653">
    <property type="entry name" value="BPD_transp_2"/>
    <property type="match status" value="1"/>
</dbReference>
<dbReference type="PANTHER" id="PTHR32196">
    <property type="entry name" value="ABC TRANSPORTER PERMEASE PROTEIN YPHD-RELATED-RELATED"/>
    <property type="match status" value="1"/>
</dbReference>
<feature type="transmembrane region" description="Helical" evidence="6">
    <location>
        <begin position="162"/>
        <end position="182"/>
    </location>
</feature>
<comment type="subcellular location">
    <subcellularLocation>
        <location evidence="1">Cell membrane</location>
        <topology evidence="1">Multi-pass membrane protein</topology>
    </subcellularLocation>
</comment>
<dbReference type="RefSeq" id="WP_149199634.1">
    <property type="nucleotide sequence ID" value="NZ_BSOV01000002.1"/>
</dbReference>
<evidence type="ECO:0000256" key="5">
    <source>
        <dbReference type="ARBA" id="ARBA00023136"/>
    </source>
</evidence>
<evidence type="ECO:0000313" key="7">
    <source>
        <dbReference type="EMBL" id="QKS53983.1"/>
    </source>
</evidence>
<evidence type="ECO:0000256" key="4">
    <source>
        <dbReference type="ARBA" id="ARBA00022989"/>
    </source>
</evidence>
<dbReference type="AlphaFoldDB" id="A0A6N1ARM6"/>
<feature type="transmembrane region" description="Helical" evidence="6">
    <location>
        <begin position="39"/>
        <end position="63"/>
    </location>
</feature>
<feature type="transmembrane region" description="Helical" evidence="6">
    <location>
        <begin position="93"/>
        <end position="116"/>
    </location>
</feature>
<dbReference type="Proteomes" id="UP000509702">
    <property type="component" value="Plasmid unnamed6"/>
</dbReference>
<feature type="transmembrane region" description="Helical" evidence="6">
    <location>
        <begin position="270"/>
        <end position="287"/>
    </location>
</feature>
<keyword evidence="5 6" id="KW-0472">Membrane</keyword>
<keyword evidence="7" id="KW-0614">Plasmid</keyword>
<geneLocation type="plasmid" evidence="7 8">
    <name>unnamed6</name>
</geneLocation>
<dbReference type="KEGG" id="aoz:HUE56_26185"/>
<evidence type="ECO:0000256" key="1">
    <source>
        <dbReference type="ARBA" id="ARBA00004651"/>
    </source>
</evidence>
<proteinExistence type="predicted"/>
<feature type="transmembrane region" description="Helical" evidence="6">
    <location>
        <begin position="245"/>
        <end position="263"/>
    </location>
</feature>
<organism evidence="7 8">
    <name type="scientific">Azospirillum oryzae</name>
    <dbReference type="NCBI Taxonomy" id="286727"/>
    <lineage>
        <taxon>Bacteria</taxon>
        <taxon>Pseudomonadati</taxon>
        <taxon>Pseudomonadota</taxon>
        <taxon>Alphaproteobacteria</taxon>
        <taxon>Rhodospirillales</taxon>
        <taxon>Azospirillaceae</taxon>
        <taxon>Azospirillum</taxon>
    </lineage>
</organism>
<gene>
    <name evidence="7" type="ORF">HUE56_26185</name>
</gene>
<keyword evidence="2" id="KW-1003">Cell membrane</keyword>